<dbReference type="KEGG" id="cfon:HZU75_16240"/>
<keyword evidence="2" id="KW-1185">Reference proteome</keyword>
<reference evidence="1 2" key="1">
    <citation type="journal article" date="2016" name="Int. J. Syst. Evol. Microbiol.">
        <title>Chitinibacter fontanus sp. nov., isolated from a spring.</title>
        <authorList>
            <person name="Sheu S.Y."/>
            <person name="Li Y.S."/>
            <person name="Young C.C."/>
            <person name="Chen W.M."/>
        </authorList>
    </citation>
    <scope>NUCLEOTIDE SEQUENCE [LARGE SCALE GENOMIC DNA]</scope>
    <source>
        <strain evidence="1 2">STM-7</strain>
    </source>
</reference>
<dbReference type="EMBL" id="CP058952">
    <property type="protein sequence ID" value="QLI82944.1"/>
    <property type="molecule type" value="Genomic_DNA"/>
</dbReference>
<name>A0A7D5ZH37_9NEIS</name>
<dbReference type="RefSeq" id="WP_180307017.1">
    <property type="nucleotide sequence ID" value="NZ_CP058952.1"/>
</dbReference>
<gene>
    <name evidence="1" type="ORF">HZU75_16240</name>
</gene>
<dbReference type="Proteomes" id="UP000510822">
    <property type="component" value="Chromosome"/>
</dbReference>
<sequence>MAKKLDKATSLQLATQLQDYLLQEMELEASKLQCQLLLDFIQDEIGPHIYNGAVSDTQEWLHQQVDELNLHCFATPKFKRR</sequence>
<proteinExistence type="predicted"/>
<evidence type="ECO:0000313" key="2">
    <source>
        <dbReference type="Proteomes" id="UP000510822"/>
    </source>
</evidence>
<protein>
    <submittedName>
        <fullName evidence="1">DUF2164 family protein</fullName>
    </submittedName>
</protein>
<dbReference type="Pfam" id="PF09932">
    <property type="entry name" value="DUF2164"/>
    <property type="match status" value="1"/>
</dbReference>
<evidence type="ECO:0000313" key="1">
    <source>
        <dbReference type="EMBL" id="QLI82944.1"/>
    </source>
</evidence>
<dbReference type="InterPro" id="IPR018680">
    <property type="entry name" value="DUF2164"/>
</dbReference>
<accession>A0A7D5ZH37</accession>
<dbReference type="AlphaFoldDB" id="A0A7D5ZH37"/>
<organism evidence="1 2">
    <name type="scientific">Chitinibacter fontanus</name>
    <dbReference type="NCBI Taxonomy" id="1737446"/>
    <lineage>
        <taxon>Bacteria</taxon>
        <taxon>Pseudomonadati</taxon>
        <taxon>Pseudomonadota</taxon>
        <taxon>Betaproteobacteria</taxon>
        <taxon>Neisseriales</taxon>
        <taxon>Chitinibacteraceae</taxon>
        <taxon>Chitinibacter</taxon>
    </lineage>
</organism>